<evidence type="ECO:0000313" key="4">
    <source>
        <dbReference type="Proteomes" id="UP000824107"/>
    </source>
</evidence>
<feature type="transmembrane region" description="Helical" evidence="1">
    <location>
        <begin position="86"/>
        <end position="104"/>
    </location>
</feature>
<name>A0A9D1M4F0_9PROT</name>
<keyword evidence="1" id="KW-1133">Transmembrane helix</keyword>
<dbReference type="GO" id="GO:0016020">
    <property type="term" value="C:membrane"/>
    <property type="evidence" value="ECO:0007669"/>
    <property type="project" value="InterPro"/>
</dbReference>
<feature type="transmembrane region" description="Helical" evidence="1">
    <location>
        <begin position="116"/>
        <end position="133"/>
    </location>
</feature>
<protein>
    <submittedName>
        <fullName evidence="3">DMT family transporter</fullName>
    </submittedName>
</protein>
<dbReference type="InterPro" id="IPR000620">
    <property type="entry name" value="EamA_dom"/>
</dbReference>
<reference evidence="3" key="1">
    <citation type="submission" date="2020-10" db="EMBL/GenBank/DDBJ databases">
        <authorList>
            <person name="Gilroy R."/>
        </authorList>
    </citation>
    <scope>NUCLEOTIDE SEQUENCE</scope>
    <source>
        <strain evidence="3">ChiW3-316</strain>
    </source>
</reference>
<feature type="transmembrane region" description="Helical" evidence="1">
    <location>
        <begin position="271"/>
        <end position="288"/>
    </location>
</feature>
<gene>
    <name evidence="3" type="ORF">IAD20_04920</name>
</gene>
<dbReference type="SUPFAM" id="SSF103481">
    <property type="entry name" value="Multidrug resistance efflux transporter EmrE"/>
    <property type="match status" value="2"/>
</dbReference>
<dbReference type="EMBL" id="DVNC01000031">
    <property type="protein sequence ID" value="HIU53402.1"/>
    <property type="molecule type" value="Genomic_DNA"/>
</dbReference>
<proteinExistence type="predicted"/>
<organism evidence="3 4">
    <name type="scientific">Candidatus Scatocola faecipullorum</name>
    <dbReference type="NCBI Taxonomy" id="2840917"/>
    <lineage>
        <taxon>Bacteria</taxon>
        <taxon>Pseudomonadati</taxon>
        <taxon>Pseudomonadota</taxon>
        <taxon>Alphaproteobacteria</taxon>
        <taxon>Rhodospirillales</taxon>
        <taxon>Rhodospirillaceae</taxon>
        <taxon>Rhodospirillaceae incertae sedis</taxon>
        <taxon>Candidatus Scatocola</taxon>
    </lineage>
</organism>
<comment type="caution">
    <text evidence="3">The sequence shown here is derived from an EMBL/GenBank/DDBJ whole genome shotgun (WGS) entry which is preliminary data.</text>
</comment>
<feature type="transmembrane region" description="Helical" evidence="1">
    <location>
        <begin position="175"/>
        <end position="195"/>
    </location>
</feature>
<dbReference type="Proteomes" id="UP000824107">
    <property type="component" value="Unassembled WGS sequence"/>
</dbReference>
<reference evidence="3" key="2">
    <citation type="journal article" date="2021" name="PeerJ">
        <title>Extensive microbial diversity within the chicken gut microbiome revealed by metagenomics and culture.</title>
        <authorList>
            <person name="Gilroy R."/>
            <person name="Ravi A."/>
            <person name="Getino M."/>
            <person name="Pursley I."/>
            <person name="Horton D.L."/>
            <person name="Alikhan N.F."/>
            <person name="Baker D."/>
            <person name="Gharbi K."/>
            <person name="Hall N."/>
            <person name="Watson M."/>
            <person name="Adriaenssens E.M."/>
            <person name="Foster-Nyarko E."/>
            <person name="Jarju S."/>
            <person name="Secka A."/>
            <person name="Antonio M."/>
            <person name="Oren A."/>
            <person name="Chaudhuri R.R."/>
            <person name="La Ragione R."/>
            <person name="Hildebrand F."/>
            <person name="Pallen M.J."/>
        </authorList>
    </citation>
    <scope>NUCLEOTIDE SEQUENCE</scope>
    <source>
        <strain evidence="3">ChiW3-316</strain>
    </source>
</reference>
<dbReference type="AlphaFoldDB" id="A0A9D1M4F0"/>
<feature type="transmembrane region" description="Helical" evidence="1">
    <location>
        <begin position="145"/>
        <end position="163"/>
    </location>
</feature>
<feature type="domain" description="EamA" evidence="2">
    <location>
        <begin position="144"/>
        <end position="287"/>
    </location>
</feature>
<feature type="transmembrane region" description="Helical" evidence="1">
    <location>
        <begin position="61"/>
        <end position="80"/>
    </location>
</feature>
<dbReference type="PANTHER" id="PTHR22911">
    <property type="entry name" value="ACYL-MALONYL CONDENSING ENZYME-RELATED"/>
    <property type="match status" value="1"/>
</dbReference>
<feature type="transmembrane region" description="Helical" evidence="1">
    <location>
        <begin position="215"/>
        <end position="236"/>
    </location>
</feature>
<dbReference type="Pfam" id="PF00892">
    <property type="entry name" value="EamA"/>
    <property type="match status" value="1"/>
</dbReference>
<feature type="transmembrane region" description="Helical" evidence="1">
    <location>
        <begin position="243"/>
        <end position="265"/>
    </location>
</feature>
<keyword evidence="1" id="KW-0812">Transmembrane</keyword>
<evidence type="ECO:0000313" key="3">
    <source>
        <dbReference type="EMBL" id="HIU53402.1"/>
    </source>
</evidence>
<evidence type="ECO:0000256" key="1">
    <source>
        <dbReference type="SAM" id="Phobius"/>
    </source>
</evidence>
<dbReference type="InterPro" id="IPR037185">
    <property type="entry name" value="EmrE-like"/>
</dbReference>
<feature type="transmembrane region" description="Helical" evidence="1">
    <location>
        <begin position="29"/>
        <end position="49"/>
    </location>
</feature>
<keyword evidence="1" id="KW-0472">Membrane</keyword>
<evidence type="ECO:0000259" key="2">
    <source>
        <dbReference type="Pfam" id="PF00892"/>
    </source>
</evidence>
<accession>A0A9D1M4F0</accession>
<sequence>MVYLYLALSGILDGGVIFGAKVLSNLGASLFELMIYPNLLSVLFIAYFARCDLHKLWRIPLKMKFLFAAALFFITLGQYTPIFLKIPVTLVVLLIYLQPVWTILIERFYFRRRQTLLNWFLVGCMIVGLWFLINPSGGTELSPWGVLLAVLGGVGLSLWLIVAQYFSRQNVSPSGTFLAASVYTLIPVFALYWILRILPEFNGVRIFSLEMPPQLWLYFVIYTLASYVAPNLLLFANNRNVSPVIVGMLLLLEPVTGLFLDWMFLGKPLTWNILLGGAIILISNAVLIRTQE</sequence>